<evidence type="ECO:0000313" key="3">
    <source>
        <dbReference type="Proteomes" id="UP000305539"/>
    </source>
</evidence>
<dbReference type="PANTHER" id="PTHR47829:SF3">
    <property type="entry name" value="AMINOGLYCOSIDE PHOSPHOTRANSFERASE DOMAIN-CONTAINING PROTEIN"/>
    <property type="match status" value="1"/>
</dbReference>
<dbReference type="OrthoDB" id="3806873at2"/>
<proteinExistence type="predicted"/>
<dbReference type="GO" id="GO:0016740">
    <property type="term" value="F:transferase activity"/>
    <property type="evidence" value="ECO:0007669"/>
    <property type="project" value="UniProtKB-KW"/>
</dbReference>
<dbReference type="RefSeq" id="WP_136898636.1">
    <property type="nucleotide sequence ID" value="NZ_SWJE01000021.1"/>
</dbReference>
<organism evidence="2 3">
    <name type="scientific">Trinickia terrae</name>
    <dbReference type="NCBI Taxonomy" id="2571161"/>
    <lineage>
        <taxon>Bacteria</taxon>
        <taxon>Pseudomonadati</taxon>
        <taxon>Pseudomonadota</taxon>
        <taxon>Betaproteobacteria</taxon>
        <taxon>Burkholderiales</taxon>
        <taxon>Burkholderiaceae</taxon>
        <taxon>Trinickia</taxon>
    </lineage>
</organism>
<dbReference type="PANTHER" id="PTHR47829">
    <property type="entry name" value="HYDROLASE, PUTATIVE (AFU_ORTHOLOGUE AFUA_1G12880)-RELATED"/>
    <property type="match status" value="1"/>
</dbReference>
<dbReference type="CDD" id="cd05154">
    <property type="entry name" value="ACAD10_11_N-like"/>
    <property type="match status" value="1"/>
</dbReference>
<protein>
    <submittedName>
        <fullName evidence="2">Phosphotransferase family protein</fullName>
    </submittedName>
</protein>
<name>A0A4V5PGN6_9BURK</name>
<dbReference type="InterPro" id="IPR011009">
    <property type="entry name" value="Kinase-like_dom_sf"/>
</dbReference>
<dbReference type="EMBL" id="SWJE01000021">
    <property type="protein sequence ID" value="TKC80200.1"/>
    <property type="molecule type" value="Genomic_DNA"/>
</dbReference>
<dbReference type="SUPFAM" id="SSF56112">
    <property type="entry name" value="Protein kinase-like (PK-like)"/>
    <property type="match status" value="1"/>
</dbReference>
<evidence type="ECO:0000259" key="1">
    <source>
        <dbReference type="Pfam" id="PF01636"/>
    </source>
</evidence>
<dbReference type="Pfam" id="PF01636">
    <property type="entry name" value="APH"/>
    <property type="match status" value="1"/>
</dbReference>
<feature type="domain" description="Aminoglycoside phosphotransferase" evidence="1">
    <location>
        <begin position="28"/>
        <end position="242"/>
    </location>
</feature>
<keyword evidence="2" id="KW-0808">Transferase</keyword>
<dbReference type="InterPro" id="IPR052898">
    <property type="entry name" value="ACAD10-like"/>
</dbReference>
<dbReference type="Gene3D" id="3.90.1200.10">
    <property type="match status" value="1"/>
</dbReference>
<keyword evidence="3" id="KW-1185">Reference proteome</keyword>
<comment type="caution">
    <text evidence="2">The sequence shown here is derived from an EMBL/GenBank/DDBJ whole genome shotgun (WGS) entry which is preliminary data.</text>
</comment>
<accession>A0A4V5PGN6</accession>
<reference evidence="2 3" key="1">
    <citation type="submission" date="2019-04" db="EMBL/GenBank/DDBJ databases">
        <title>Trinickia sp. 7GSK02, isolated from subtropical forest soil.</title>
        <authorList>
            <person name="Gao Z.-H."/>
            <person name="Qiu L.-H."/>
        </authorList>
    </citation>
    <scope>NUCLEOTIDE SEQUENCE [LARGE SCALE GENOMIC DNA]</scope>
    <source>
        <strain evidence="2 3">7GSK02</strain>
    </source>
</reference>
<sequence>MAELQFDIDDLTRYLTAHVPGFQGPMSVEKFPGGQSNPTFLLKAQSGSYVLRRQPSGALLKSAHAVDREFRVLSALGNTKVPVARAHHLCEDRNVIGSMFYVMSYEDGRIFWNPALPELPVEERGAVYDALIGTMAALHDVDIDAAGLSDYGRPGNYFARQIDLWTKQYRAAQTDTLDAMESLIEWLPTYCPEETGKPSLVHGDFRIDNLIFMRGAPQVRAVLDWELSTLGNPLADIAYLCMCLRLPPHGHIAGLAGLNLAALGVPDEASIVERYCGLRGMAPIENWNFYLAFSFFRLAAIAQGVKKRALSGNASNEKARQVGEMAGALAKMGVDLV</sequence>
<dbReference type="Gene3D" id="3.30.200.20">
    <property type="entry name" value="Phosphorylase Kinase, domain 1"/>
    <property type="match status" value="1"/>
</dbReference>
<evidence type="ECO:0000313" key="2">
    <source>
        <dbReference type="EMBL" id="TKC80200.1"/>
    </source>
</evidence>
<dbReference type="AlphaFoldDB" id="A0A4V5PGN6"/>
<dbReference type="InterPro" id="IPR041726">
    <property type="entry name" value="ACAD10_11_N"/>
</dbReference>
<gene>
    <name evidence="2" type="ORF">FAZ69_29545</name>
</gene>
<dbReference type="Proteomes" id="UP000305539">
    <property type="component" value="Unassembled WGS sequence"/>
</dbReference>
<dbReference type="InterPro" id="IPR002575">
    <property type="entry name" value="Aminoglycoside_PTrfase"/>
</dbReference>